<proteinExistence type="inferred from homology"/>
<evidence type="ECO:0000256" key="3">
    <source>
        <dbReference type="RuleBase" id="RU363019"/>
    </source>
</evidence>
<feature type="region of interest" description="Disordered" evidence="4">
    <location>
        <begin position="1"/>
        <end position="31"/>
    </location>
</feature>
<dbReference type="AlphaFoldDB" id="A0A6J4IVG0"/>
<reference evidence="7" key="1">
    <citation type="submission" date="2020-02" db="EMBL/GenBank/DDBJ databases">
        <authorList>
            <person name="Meier V. D."/>
        </authorList>
    </citation>
    <scope>NUCLEOTIDE SEQUENCE</scope>
    <source>
        <strain evidence="7">AVDCRST_MAG76</strain>
    </source>
</reference>
<feature type="transmembrane region" description="Helical" evidence="5">
    <location>
        <begin position="34"/>
        <end position="55"/>
    </location>
</feature>
<dbReference type="GO" id="GO:0003755">
    <property type="term" value="F:peptidyl-prolyl cis-trans isomerase activity"/>
    <property type="evidence" value="ECO:0007669"/>
    <property type="project" value="UniProtKB-UniRule"/>
</dbReference>
<dbReference type="InterPro" id="IPR002130">
    <property type="entry name" value="Cyclophilin-type_PPIase_dom"/>
</dbReference>
<organism evidence="7">
    <name type="scientific">uncultured Acidimicrobiales bacterium</name>
    <dbReference type="NCBI Taxonomy" id="310071"/>
    <lineage>
        <taxon>Bacteria</taxon>
        <taxon>Bacillati</taxon>
        <taxon>Actinomycetota</taxon>
        <taxon>Acidimicrobiia</taxon>
        <taxon>Acidimicrobiales</taxon>
        <taxon>environmental samples</taxon>
    </lineage>
</organism>
<keyword evidence="5" id="KW-1133">Transmembrane helix</keyword>
<protein>
    <recommendedName>
        <fullName evidence="3">Peptidyl-prolyl cis-trans isomerase</fullName>
        <shortName evidence="3">PPIase</shortName>
        <ecNumber evidence="3">5.2.1.8</ecNumber>
    </recommendedName>
</protein>
<feature type="compositionally biased region" description="Basic and acidic residues" evidence="4">
    <location>
        <begin position="10"/>
        <end position="24"/>
    </location>
</feature>
<dbReference type="SUPFAM" id="SSF50891">
    <property type="entry name" value="Cyclophilin-like"/>
    <property type="match status" value="1"/>
</dbReference>
<dbReference type="PROSITE" id="PS50072">
    <property type="entry name" value="CSA_PPIASE_2"/>
    <property type="match status" value="1"/>
</dbReference>
<evidence type="ECO:0000256" key="4">
    <source>
        <dbReference type="SAM" id="MobiDB-lite"/>
    </source>
</evidence>
<evidence type="ECO:0000256" key="1">
    <source>
        <dbReference type="ARBA" id="ARBA00023110"/>
    </source>
</evidence>
<comment type="catalytic activity">
    <reaction evidence="3">
        <text>[protein]-peptidylproline (omega=180) = [protein]-peptidylproline (omega=0)</text>
        <dbReference type="Rhea" id="RHEA:16237"/>
        <dbReference type="Rhea" id="RHEA-COMP:10747"/>
        <dbReference type="Rhea" id="RHEA-COMP:10748"/>
        <dbReference type="ChEBI" id="CHEBI:83833"/>
        <dbReference type="ChEBI" id="CHEBI:83834"/>
        <dbReference type="EC" id="5.2.1.8"/>
    </reaction>
</comment>
<evidence type="ECO:0000256" key="5">
    <source>
        <dbReference type="SAM" id="Phobius"/>
    </source>
</evidence>
<accession>A0A6J4IVG0</accession>
<keyword evidence="5" id="KW-0812">Transmembrane</keyword>
<name>A0A6J4IVG0_9ACTN</name>
<evidence type="ECO:0000259" key="6">
    <source>
        <dbReference type="PROSITE" id="PS50072"/>
    </source>
</evidence>
<keyword evidence="2 3" id="KW-0413">Isomerase</keyword>
<keyword evidence="5" id="KW-0472">Membrane</keyword>
<gene>
    <name evidence="7" type="ORF">AVDCRST_MAG76-2841</name>
</gene>
<dbReference type="EMBL" id="CADCSZ010000171">
    <property type="protein sequence ID" value="CAA9261372.1"/>
    <property type="molecule type" value="Genomic_DNA"/>
</dbReference>
<dbReference type="EC" id="5.2.1.8" evidence="3"/>
<feature type="region of interest" description="Disordered" evidence="4">
    <location>
        <begin position="59"/>
        <end position="109"/>
    </location>
</feature>
<evidence type="ECO:0000256" key="2">
    <source>
        <dbReference type="ARBA" id="ARBA00023235"/>
    </source>
</evidence>
<keyword evidence="1 3" id="KW-0697">Rotamase</keyword>
<dbReference type="PRINTS" id="PR00153">
    <property type="entry name" value="CSAPPISMRASE"/>
</dbReference>
<comment type="function">
    <text evidence="3">PPIases accelerate the folding of proteins. It catalyzes the cis-trans isomerization of proline imidic peptide bonds in oligopeptides.</text>
</comment>
<dbReference type="Pfam" id="PF00160">
    <property type="entry name" value="Pro_isomerase"/>
    <property type="match status" value="1"/>
</dbReference>
<dbReference type="InterPro" id="IPR044665">
    <property type="entry name" value="E_coli_cyclophilin_A-like"/>
</dbReference>
<dbReference type="CDD" id="cd00317">
    <property type="entry name" value="cyclophilin"/>
    <property type="match status" value="1"/>
</dbReference>
<comment type="similarity">
    <text evidence="3">Belongs to the cyclophilin-type PPIase family.</text>
</comment>
<sequence length="286" mass="29989">MASTKRQRKKENQAARRAALEAARRRQKRKRQTLNVAGLLVGVLLLGVALVFIAGRGEDDSAAPPTTSTGPGVTLASLPPVPPGRAIKGDTPCPKPTGEERASSFEKAPPMCIDPAKGYRAVFTTSAGVVKVDLDTKRTPLTANNFVVLARYRYYDGSSFPRTDPSIDIIQGGSPGTQSISDPGPGYNIKDEGGQFSYTEGDLVMARSEGPDSASAQFFFAAGPATAQLNSQGTYVTFGKVVEGLDVLKKVLASHVDCPDPEAGGACLGGAPQPPVKVDALTIEET</sequence>
<feature type="domain" description="PPIase cyclophilin-type" evidence="6">
    <location>
        <begin position="125"/>
        <end position="283"/>
    </location>
</feature>
<dbReference type="InterPro" id="IPR029000">
    <property type="entry name" value="Cyclophilin-like_dom_sf"/>
</dbReference>
<evidence type="ECO:0000313" key="7">
    <source>
        <dbReference type="EMBL" id="CAA9261372.1"/>
    </source>
</evidence>
<dbReference type="Gene3D" id="2.40.100.10">
    <property type="entry name" value="Cyclophilin-like"/>
    <property type="match status" value="1"/>
</dbReference>
<dbReference type="PANTHER" id="PTHR43246">
    <property type="entry name" value="PEPTIDYL-PROLYL CIS-TRANS ISOMERASE CYP38, CHLOROPLASTIC"/>
    <property type="match status" value="1"/>
</dbReference>